<name>A0AAE3J4T6_9FIRM</name>
<accession>A0AAE3J4T6</accession>
<dbReference type="Proteomes" id="UP001199355">
    <property type="component" value="Unassembled WGS sequence"/>
</dbReference>
<proteinExistence type="predicted"/>
<dbReference type="EMBL" id="JAJEQF010000083">
    <property type="protein sequence ID" value="MCC2169289.1"/>
    <property type="molecule type" value="Genomic_DNA"/>
</dbReference>
<dbReference type="AlphaFoldDB" id="A0AAE3J4T6"/>
<evidence type="ECO:0000313" key="1">
    <source>
        <dbReference type="EMBL" id="MCC2169289.1"/>
    </source>
</evidence>
<comment type="caution">
    <text evidence="1">The sequence shown here is derived from an EMBL/GenBank/DDBJ whole genome shotgun (WGS) entry which is preliminary data.</text>
</comment>
<gene>
    <name evidence="1" type="ORF">LKD45_16650</name>
</gene>
<organism evidence="1 2">
    <name type="scientific">Gallintestinimicrobium propionicum</name>
    <dbReference type="NCBI Taxonomy" id="2981770"/>
    <lineage>
        <taxon>Bacteria</taxon>
        <taxon>Bacillati</taxon>
        <taxon>Bacillota</taxon>
        <taxon>Clostridia</taxon>
        <taxon>Lachnospirales</taxon>
        <taxon>Lachnospiraceae</taxon>
        <taxon>Gallintestinimicrobium</taxon>
    </lineage>
</organism>
<evidence type="ECO:0000313" key="2">
    <source>
        <dbReference type="Proteomes" id="UP001199355"/>
    </source>
</evidence>
<keyword evidence="2" id="KW-1185">Reference proteome</keyword>
<reference evidence="1 2" key="1">
    <citation type="submission" date="2021-10" db="EMBL/GenBank/DDBJ databases">
        <title>Anaerobic single-cell dispensing facilitates the cultivation of human gut bacteria.</title>
        <authorList>
            <person name="Afrizal A."/>
        </authorList>
    </citation>
    <scope>NUCLEOTIDE SEQUENCE [LARGE SCALE GENOMIC DNA]</scope>
    <source>
        <strain evidence="1 2">CLA-AA-H244</strain>
    </source>
</reference>
<dbReference type="RefSeq" id="WP_308729236.1">
    <property type="nucleotide sequence ID" value="NZ_JAJEQF010000083.1"/>
</dbReference>
<protein>
    <submittedName>
        <fullName evidence="1">Uncharacterized protein</fullName>
    </submittedName>
</protein>
<sequence>MGENELYQIAFHFREAIVAAKTNGEFNFRDRMHRFPGGCCDDTCDLLGFYLWGKYRIHTSQRNGYYEAEMTNHAWLITDARIIIDITGDQFYGAWKSVYVGQEVGTYKKLSRIITQDNFDIRKQSRLWDDYNIILKYLKKGVNTLPSSQHATILKQL</sequence>